<gene>
    <name evidence="10" type="ORF">LTLLF_114395</name>
</gene>
<evidence type="ECO:0000256" key="1">
    <source>
        <dbReference type="ARBA" id="ARBA00000213"/>
    </source>
</evidence>
<comment type="function">
    <text evidence="7">Releases the supercoiling and torsional tension of DNA introduced during the DNA replication and transcription by transiently cleaving and rejoining one strand of the DNA duplex. Introduces a single-strand break via transesterification at the specific target site 5'-[CT]CCTTp site in duplex DNA. The scissile phosphodiester is attacked by the catalytic tyrosine of the enzyme, resulting in the formation of a DNA-(3'-phosphotyrosyl)-enzyme intermediate and the expulsion of a 5'-OH DNA strand. The free DNA strand then undergoes passage around the unbroken strand thus removing DNA supercoils. Finally, in the religation step, the DNA 5'-OH attacks the covalent intermediate to expel the active-site tyrosine and restore the DNA phosphodiester backbone.</text>
</comment>
<dbReference type="InterPro" id="IPR048045">
    <property type="entry name" value="Topoisomer_I_DNA-bd"/>
</dbReference>
<evidence type="ECO:0000259" key="9">
    <source>
        <dbReference type="SMART" id="SM00435"/>
    </source>
</evidence>
<dbReference type="FunFam" id="3.90.15.10:FF:000001">
    <property type="entry name" value="DNA topoisomerase I"/>
    <property type="match status" value="1"/>
</dbReference>
<dbReference type="GO" id="GO:0003917">
    <property type="term" value="F:DNA topoisomerase type I (single strand cut, ATP-independent) activity"/>
    <property type="evidence" value="ECO:0007669"/>
    <property type="project" value="UniProtKB-UniRule"/>
</dbReference>
<name>A0A8J6GXY3_MICOH</name>
<dbReference type="EC" id="5.6.2.1" evidence="7"/>
<dbReference type="Gene3D" id="1.10.132.10">
    <property type="match status" value="1"/>
</dbReference>
<keyword evidence="4 6" id="KW-0238">DNA-binding</keyword>
<dbReference type="SMART" id="SM00435">
    <property type="entry name" value="TOPEUc"/>
    <property type="match status" value="1"/>
</dbReference>
<keyword evidence="5 7" id="KW-0413">Isomerase</keyword>
<evidence type="ECO:0000256" key="2">
    <source>
        <dbReference type="ARBA" id="ARBA00006645"/>
    </source>
</evidence>
<dbReference type="PANTHER" id="PTHR10290:SF1">
    <property type="entry name" value="DNA TOPOISOMERASE I, MITOCHONDRIAL"/>
    <property type="match status" value="1"/>
</dbReference>
<proteinExistence type="inferred from homology"/>
<evidence type="ECO:0000256" key="8">
    <source>
        <dbReference type="SAM" id="Coils"/>
    </source>
</evidence>
<dbReference type="InterPro" id="IPR036202">
    <property type="entry name" value="TopoI_DNA-bd_euk_N_sf"/>
</dbReference>
<comment type="caution">
    <text evidence="10">The sequence shown here is derived from an EMBL/GenBank/DDBJ whole genome shotgun (WGS) entry which is preliminary data.</text>
</comment>
<dbReference type="SUPFAM" id="SSF46596">
    <property type="entry name" value="Eukaryotic DNA topoisomerase I, dispensable insert domain"/>
    <property type="match status" value="1"/>
</dbReference>
<accession>A0A8J6GXY3</accession>
<evidence type="ECO:0000256" key="7">
    <source>
        <dbReference type="RuleBase" id="RU365101"/>
    </source>
</evidence>
<organism evidence="10 11">
    <name type="scientific">Microtus ochrogaster</name>
    <name type="common">Prairie vole</name>
    <dbReference type="NCBI Taxonomy" id="79684"/>
    <lineage>
        <taxon>Eukaryota</taxon>
        <taxon>Metazoa</taxon>
        <taxon>Chordata</taxon>
        <taxon>Craniata</taxon>
        <taxon>Vertebrata</taxon>
        <taxon>Euteleostomi</taxon>
        <taxon>Mammalia</taxon>
        <taxon>Eutheria</taxon>
        <taxon>Euarchontoglires</taxon>
        <taxon>Glires</taxon>
        <taxon>Rodentia</taxon>
        <taxon>Myomorpha</taxon>
        <taxon>Muroidea</taxon>
        <taxon>Cricetidae</taxon>
        <taxon>Arvicolinae</taxon>
        <taxon>Microtus</taxon>
    </lineage>
</organism>
<dbReference type="InterPro" id="IPR013499">
    <property type="entry name" value="TopoI_euk"/>
</dbReference>
<dbReference type="PROSITE" id="PS52038">
    <property type="entry name" value="TOPO_IB_2"/>
    <property type="match status" value="1"/>
</dbReference>
<dbReference type="GO" id="GO:0006260">
    <property type="term" value="P:DNA replication"/>
    <property type="evidence" value="ECO:0007669"/>
    <property type="project" value="TreeGrafter"/>
</dbReference>
<evidence type="ECO:0000313" key="10">
    <source>
        <dbReference type="EMBL" id="KAH0518848.1"/>
    </source>
</evidence>
<dbReference type="GO" id="GO:0006265">
    <property type="term" value="P:DNA topological change"/>
    <property type="evidence" value="ECO:0007669"/>
    <property type="project" value="UniProtKB-UniRule"/>
</dbReference>
<dbReference type="PANTHER" id="PTHR10290">
    <property type="entry name" value="DNA TOPOISOMERASE I"/>
    <property type="match status" value="1"/>
</dbReference>
<dbReference type="Gene3D" id="2.170.11.10">
    <property type="entry name" value="DNA Topoisomerase I, domain 2"/>
    <property type="match status" value="1"/>
</dbReference>
<comment type="catalytic activity">
    <reaction evidence="1 7">
        <text>ATP-independent breakage of single-stranded DNA, followed by passage and rejoining.</text>
        <dbReference type="EC" id="5.6.2.1"/>
    </reaction>
</comment>
<comment type="caution">
    <text evidence="6">Lacks conserved residue(s) required for the propagation of feature annotation.</text>
</comment>
<dbReference type="Proteomes" id="UP000710432">
    <property type="component" value="Unassembled WGS sequence"/>
</dbReference>
<dbReference type="InterPro" id="IPR001631">
    <property type="entry name" value="TopoI"/>
</dbReference>
<protein>
    <recommendedName>
        <fullName evidence="7">DNA topoisomerase I</fullName>
        <ecNumber evidence="7">5.6.2.1</ecNumber>
    </recommendedName>
    <alternativeName>
        <fullName evidence="7">DNA topoisomerase 1</fullName>
    </alternativeName>
</protein>
<dbReference type="InterPro" id="IPR014727">
    <property type="entry name" value="TopoI_cat_a/b-sub_euk"/>
</dbReference>
<dbReference type="InterPro" id="IPR051062">
    <property type="entry name" value="Topoisomerase_IB"/>
</dbReference>
<dbReference type="EMBL" id="JAATJU010009100">
    <property type="protein sequence ID" value="KAH0518848.1"/>
    <property type="molecule type" value="Genomic_DNA"/>
</dbReference>
<dbReference type="SUPFAM" id="SSF56741">
    <property type="entry name" value="Eukaryotic DNA topoisomerase I, N-terminal DNA-binding fragment"/>
    <property type="match status" value="1"/>
</dbReference>
<dbReference type="Gene3D" id="3.90.15.10">
    <property type="entry name" value="Topoisomerase I, Chain A, domain 3"/>
    <property type="match status" value="1"/>
</dbReference>
<dbReference type="CDD" id="cd00659">
    <property type="entry name" value="Topo_IB_C"/>
    <property type="match status" value="1"/>
</dbReference>
<dbReference type="InterPro" id="IPR013500">
    <property type="entry name" value="TopoI_cat_euk"/>
</dbReference>
<dbReference type="InterPro" id="IPR011010">
    <property type="entry name" value="DNA_brk_join_enz"/>
</dbReference>
<dbReference type="CDD" id="cd03488">
    <property type="entry name" value="Topoisomer_IB_N_htopoI_like"/>
    <property type="match status" value="1"/>
</dbReference>
<dbReference type="InterPro" id="IPR008336">
    <property type="entry name" value="TopoI_DNA-bd_euk"/>
</dbReference>
<dbReference type="GO" id="GO:0042645">
    <property type="term" value="C:mitochondrial nucleoid"/>
    <property type="evidence" value="ECO:0007669"/>
    <property type="project" value="TreeGrafter"/>
</dbReference>
<dbReference type="InterPro" id="IPR013030">
    <property type="entry name" value="DNA_topo_DNA_db_N_dom2"/>
</dbReference>
<keyword evidence="8" id="KW-0175">Coiled coil</keyword>
<feature type="coiled-coil region" evidence="8">
    <location>
        <begin position="473"/>
        <end position="500"/>
    </location>
</feature>
<dbReference type="GO" id="GO:0005634">
    <property type="term" value="C:nucleus"/>
    <property type="evidence" value="ECO:0007669"/>
    <property type="project" value="UniProtKB-ARBA"/>
</dbReference>
<evidence type="ECO:0000256" key="5">
    <source>
        <dbReference type="ARBA" id="ARBA00023235"/>
    </source>
</evidence>
<sequence length="808" mass="90381">MLLLWLRDLCRRFQQVPRRVPCCQASRDVKTSRAGWEEKGTNGVKWRQLEHKGPYFTPAYEPLPDSVRFLYDGKPVKMSLAAEEVATLYGKILHLECTTKEVFQRNFFSDWRKEMTAEERKLITHLDKCDFTEIHRHFVERTEARRTLPREQKQKLKEEAAKLQQEFGYCILDGHREKIGNFKTEPPGLFRGRGDHPKMGMLKRRVMPEDVVINCSRDSRIPEPPAGHQWKEVRSDNTVTWLAAWTENIQNSSKYIILNPSSKLKGEMDWQKYEVARRLKGVVDKIRAQYQVDWRSPEMKKRQLAVALYFIDKLALRTGNEKEEGETADTVGCCSLRVEHVRLHEKADGQKHVVELDFLGKDSIRYNNRVPVEKLVFQNLQDFMKDKDPRDDLFDALTTASLNKHLQDLMEGLTAKVFRTYNASITLQEQLRVLTRADDSLTSKVLAYKRANRAVAVLCNHQRAIPKTFEKSMQKLQQKIEAKQAQVTEAQVELEQAKADLRTRGENKPRRTSMLPPAHLHLTSVLSAAPCTPAPHICPQCCPLHTCTSHLSSVLPPAHRICPQCCTCTSHLSSVLPPAPHICPQCCTCTSHLSSVLHLHLASVLSAAPAPRICPQCCTCTSHLSSVLHLHLASVLSAAPAPRICPQCCTCTSHLSSVLHLHLASVLSAAPAPRICPQCCTCTSHLSSVLHLHLASVLSAAPAPRICPQCCTCTSHLSSVLHLHLASVLSAAPAPRICPQCCTCTSHLSSVLHLHLVSVLSPAPCTSHLSSVLPPAHLHLTSVLSAAPCTSRLSSVLPPPHFHTCTSQ</sequence>
<dbReference type="GO" id="GO:0005694">
    <property type="term" value="C:chromosome"/>
    <property type="evidence" value="ECO:0007669"/>
    <property type="project" value="InterPro"/>
</dbReference>
<dbReference type="FunFam" id="2.170.11.10:FF:000002">
    <property type="entry name" value="DNA topoisomerase I"/>
    <property type="match status" value="1"/>
</dbReference>
<dbReference type="PRINTS" id="PR00416">
    <property type="entry name" value="EUTPISMRASEI"/>
</dbReference>
<dbReference type="Gene3D" id="1.10.10.41">
    <property type="entry name" value="Yeast DNA topoisomerase - domain 1"/>
    <property type="match status" value="1"/>
</dbReference>
<dbReference type="Pfam" id="PF01028">
    <property type="entry name" value="Topoisom_I"/>
    <property type="match status" value="1"/>
</dbReference>
<keyword evidence="3 7" id="KW-0799">Topoisomerase</keyword>
<evidence type="ECO:0000313" key="11">
    <source>
        <dbReference type="Proteomes" id="UP000710432"/>
    </source>
</evidence>
<dbReference type="SUPFAM" id="SSF56349">
    <property type="entry name" value="DNA breaking-rejoining enzymes"/>
    <property type="match status" value="1"/>
</dbReference>
<feature type="domain" description="DNA topoisomerase I eukaryotic-type" evidence="9">
    <location>
        <begin position="189"/>
        <end position="520"/>
    </location>
</feature>
<comment type="similarity">
    <text evidence="2 7">Belongs to the type IB topoisomerase family.</text>
</comment>
<dbReference type="InterPro" id="IPR013034">
    <property type="entry name" value="DNA_topo_DNA_db_N_dom1"/>
</dbReference>
<reference evidence="10" key="1">
    <citation type="submission" date="2020-03" db="EMBL/GenBank/DDBJ databases">
        <title>Studies in the Genomics of Life Span.</title>
        <authorList>
            <person name="Glass D."/>
        </authorList>
    </citation>
    <scope>NUCLEOTIDE SEQUENCE</scope>
    <source>
        <strain evidence="10">LTLLF</strain>
        <tissue evidence="10">Muscle</tissue>
    </source>
</reference>
<dbReference type="InterPro" id="IPR014711">
    <property type="entry name" value="TopoI_cat_a-hlx-sub_euk"/>
</dbReference>
<dbReference type="FunFam" id="1.10.10.41:FF:000001">
    <property type="entry name" value="DNA topoisomerase I"/>
    <property type="match status" value="1"/>
</dbReference>
<dbReference type="GO" id="GO:0003677">
    <property type="term" value="F:DNA binding"/>
    <property type="evidence" value="ECO:0007669"/>
    <property type="project" value="UniProtKB-UniRule"/>
</dbReference>
<evidence type="ECO:0000256" key="4">
    <source>
        <dbReference type="ARBA" id="ARBA00023125"/>
    </source>
</evidence>
<evidence type="ECO:0000256" key="3">
    <source>
        <dbReference type="ARBA" id="ARBA00023029"/>
    </source>
</evidence>
<evidence type="ECO:0000256" key="6">
    <source>
        <dbReference type="PROSITE-ProRule" id="PRU01382"/>
    </source>
</evidence>
<dbReference type="AlphaFoldDB" id="A0A8J6GXY3"/>
<dbReference type="Pfam" id="PF02919">
    <property type="entry name" value="Topoisom_I_N"/>
    <property type="match status" value="1"/>
</dbReference>